<organism evidence="3 4">
    <name type="scientific">Fusarium pseudocircinatum</name>
    <dbReference type="NCBI Taxonomy" id="56676"/>
    <lineage>
        <taxon>Eukaryota</taxon>
        <taxon>Fungi</taxon>
        <taxon>Dikarya</taxon>
        <taxon>Ascomycota</taxon>
        <taxon>Pezizomycotina</taxon>
        <taxon>Sordariomycetes</taxon>
        <taxon>Hypocreomycetidae</taxon>
        <taxon>Hypocreales</taxon>
        <taxon>Nectriaceae</taxon>
        <taxon>Fusarium</taxon>
        <taxon>Fusarium fujikuroi species complex</taxon>
    </lineage>
</organism>
<dbReference type="OrthoDB" id="4719713at2759"/>
<evidence type="ECO:0000256" key="1">
    <source>
        <dbReference type="SAM" id="MobiDB-lite"/>
    </source>
</evidence>
<dbReference type="AlphaFoldDB" id="A0A8H5KHX5"/>
<feature type="region of interest" description="Disordered" evidence="1">
    <location>
        <begin position="109"/>
        <end position="157"/>
    </location>
</feature>
<dbReference type="SMART" id="SM00974">
    <property type="entry name" value="T5orf172"/>
    <property type="match status" value="1"/>
</dbReference>
<feature type="domain" description="Bacteriophage T5 Orf172 DNA-binding" evidence="2">
    <location>
        <begin position="315"/>
        <end position="406"/>
    </location>
</feature>
<comment type="caution">
    <text evidence="3">The sequence shown here is derived from an EMBL/GenBank/DDBJ whole genome shotgun (WGS) entry which is preliminary data.</text>
</comment>
<dbReference type="Pfam" id="PF10544">
    <property type="entry name" value="T5orf172"/>
    <property type="match status" value="1"/>
</dbReference>
<feature type="compositionally biased region" description="Polar residues" evidence="1">
    <location>
        <begin position="147"/>
        <end position="157"/>
    </location>
</feature>
<evidence type="ECO:0000313" key="4">
    <source>
        <dbReference type="Proteomes" id="UP000546213"/>
    </source>
</evidence>
<dbReference type="Proteomes" id="UP000546213">
    <property type="component" value="Unassembled WGS sequence"/>
</dbReference>
<name>A0A8H5KHX5_9HYPO</name>
<keyword evidence="4" id="KW-1185">Reference proteome</keyword>
<gene>
    <name evidence="3" type="ORF">FPCIR_13536</name>
</gene>
<sequence>MIAVSEQPAFKELSTLLVKLSVSDDDPNYPNFRKCQAANCNYGTKGKEPGAKKMWDELMKKETLSNQAKFYSTVQEFLPWVHCMKHNEGDFLEECFGDWERSRTKNSGYASSEVSLPSTPTQDQVFESPTVGYGTPLSSPLVEDGAPTTSGKSPASSFDSFILGTPNRMNHHSPLPSIEDISTSNESPRYTSPLALGINSISGRAIDVGQQDNKVENITEVNGISPRDPLKSLPIHSRQDVAAEQPDMVESIVDDTLIQENDSDDEPRLAHPQFSELGLKRNGTLSDKAAIIVELRKPLTHAQTGKGKVYVLKHKEEKNLFKIGWTATTVNTSLSRPNNCYGASCETMPIYESPSFFNGAPKAHRLVHLFLRGINVRVKKCKKCGKGHKDWFEGREEAIVNTVKVMEGFLLRPAYELKGKGELTDEGKAMVKNMCNVTLQSFQRNQETCGIPGHITDAESLTFPHTVVPEATVNVQSRQALGNESSSQPEVLAASADASKGLESPLEANKGGLRNKIKEFCGTVKDKLSKISATDDEFPFALLGALDQDSDNTEKPRGWSSLGVSWAKLTATFRGSVEPDAKKAS</sequence>
<protein>
    <recommendedName>
        <fullName evidence="2">Bacteriophage T5 Orf172 DNA-binding domain-containing protein</fullName>
    </recommendedName>
</protein>
<accession>A0A8H5KHX5</accession>
<evidence type="ECO:0000313" key="3">
    <source>
        <dbReference type="EMBL" id="KAF5574589.1"/>
    </source>
</evidence>
<evidence type="ECO:0000259" key="2">
    <source>
        <dbReference type="SMART" id="SM00974"/>
    </source>
</evidence>
<feature type="compositionally biased region" description="Polar residues" evidence="1">
    <location>
        <begin position="109"/>
        <end position="127"/>
    </location>
</feature>
<dbReference type="EMBL" id="JAAOAS010000517">
    <property type="protein sequence ID" value="KAF5574589.1"/>
    <property type="molecule type" value="Genomic_DNA"/>
</dbReference>
<reference evidence="3 4" key="1">
    <citation type="submission" date="2020-05" db="EMBL/GenBank/DDBJ databases">
        <title>Identification and distribution of gene clusters putatively required for synthesis of sphingolipid metabolism inhibitors in phylogenetically diverse species of the filamentous fungus Fusarium.</title>
        <authorList>
            <person name="Kim H.-S."/>
            <person name="Busman M."/>
            <person name="Brown D.W."/>
            <person name="Divon H."/>
            <person name="Uhlig S."/>
            <person name="Proctor R.H."/>
        </authorList>
    </citation>
    <scope>NUCLEOTIDE SEQUENCE [LARGE SCALE GENOMIC DNA]</scope>
    <source>
        <strain evidence="3 4">NRRL 36939</strain>
    </source>
</reference>
<dbReference type="InterPro" id="IPR018306">
    <property type="entry name" value="Phage_T5_Orf172_DNA-bd"/>
</dbReference>
<proteinExistence type="predicted"/>